<name>A0A835TP15_CHLIN</name>
<dbReference type="OrthoDB" id="554659at2759"/>
<reference evidence="1" key="1">
    <citation type="journal article" date="2020" name="bioRxiv">
        <title>Comparative genomics of Chlamydomonas.</title>
        <authorList>
            <person name="Craig R.J."/>
            <person name="Hasan A.R."/>
            <person name="Ness R.W."/>
            <person name="Keightley P.D."/>
        </authorList>
    </citation>
    <scope>NUCLEOTIDE SEQUENCE</scope>
    <source>
        <strain evidence="1">SAG 7.73</strain>
    </source>
</reference>
<keyword evidence="2" id="KW-1185">Reference proteome</keyword>
<accession>A0A835TP15</accession>
<evidence type="ECO:0000313" key="2">
    <source>
        <dbReference type="Proteomes" id="UP000650467"/>
    </source>
</evidence>
<gene>
    <name evidence="1" type="ORF">HXX76_002646</name>
</gene>
<proteinExistence type="predicted"/>
<organism evidence="1 2">
    <name type="scientific">Chlamydomonas incerta</name>
    <dbReference type="NCBI Taxonomy" id="51695"/>
    <lineage>
        <taxon>Eukaryota</taxon>
        <taxon>Viridiplantae</taxon>
        <taxon>Chlorophyta</taxon>
        <taxon>core chlorophytes</taxon>
        <taxon>Chlorophyceae</taxon>
        <taxon>CS clade</taxon>
        <taxon>Chlamydomonadales</taxon>
        <taxon>Chlamydomonadaceae</taxon>
        <taxon>Chlamydomonas</taxon>
    </lineage>
</organism>
<dbReference type="AlphaFoldDB" id="A0A835TP15"/>
<comment type="caution">
    <text evidence="1">The sequence shown here is derived from an EMBL/GenBank/DDBJ whole genome shotgun (WGS) entry which is preliminary data.</text>
</comment>
<sequence length="82" mass="9108">MSTPPKLQMSDIPQELIDQLEASIEKKVETKFREEQQKQPPRDWLDVLAGPVGTSGLGLCSCCGRARVETRRSCLASRLSCC</sequence>
<dbReference type="Proteomes" id="UP000650467">
    <property type="component" value="Unassembled WGS sequence"/>
</dbReference>
<evidence type="ECO:0000313" key="1">
    <source>
        <dbReference type="EMBL" id="KAG2442560.1"/>
    </source>
</evidence>
<protein>
    <submittedName>
        <fullName evidence="1">Uncharacterized protein</fullName>
    </submittedName>
</protein>
<dbReference type="EMBL" id="JAEHOC010000004">
    <property type="protein sequence ID" value="KAG2442560.1"/>
    <property type="molecule type" value="Genomic_DNA"/>
</dbReference>